<comment type="catalytic activity">
    <reaction evidence="5">
        <text>N,N-dimethyl-1,4-phenylenediamine + anthranilate + 2 NAD(+) = 2-(4-dimethylaminophenyl)diazenylbenzoate + 2 NADH + 2 H(+)</text>
        <dbReference type="Rhea" id="RHEA:55872"/>
        <dbReference type="ChEBI" id="CHEBI:15378"/>
        <dbReference type="ChEBI" id="CHEBI:15783"/>
        <dbReference type="ChEBI" id="CHEBI:16567"/>
        <dbReference type="ChEBI" id="CHEBI:57540"/>
        <dbReference type="ChEBI" id="CHEBI:57945"/>
        <dbReference type="ChEBI" id="CHEBI:71579"/>
        <dbReference type="EC" id="1.7.1.17"/>
    </reaction>
    <physiologicalReaction direction="right-to-left" evidence="5">
        <dbReference type="Rhea" id="RHEA:55874"/>
    </physiologicalReaction>
</comment>
<dbReference type="Proteomes" id="UP001150924">
    <property type="component" value="Unassembled WGS sequence"/>
</dbReference>
<dbReference type="SUPFAM" id="SSF52218">
    <property type="entry name" value="Flavoproteins"/>
    <property type="match status" value="1"/>
</dbReference>
<comment type="subunit">
    <text evidence="6">Homodimer.</text>
</comment>
<evidence type="ECO:0000256" key="5">
    <source>
        <dbReference type="ARBA" id="ARBA00048542"/>
    </source>
</evidence>
<evidence type="ECO:0000313" key="9">
    <source>
        <dbReference type="Proteomes" id="UP001150924"/>
    </source>
</evidence>
<evidence type="ECO:0000256" key="4">
    <source>
        <dbReference type="ARBA" id="ARBA00023027"/>
    </source>
</evidence>
<dbReference type="GO" id="GO:0010181">
    <property type="term" value="F:FMN binding"/>
    <property type="evidence" value="ECO:0007669"/>
    <property type="project" value="UniProtKB-UniRule"/>
</dbReference>
<keyword evidence="4 6" id="KW-0520">NAD</keyword>
<keyword evidence="1 6" id="KW-0285">Flavoprotein</keyword>
<dbReference type="InterPro" id="IPR050104">
    <property type="entry name" value="FMN-dep_NADH:Q_OxRdtase_AzoR1"/>
</dbReference>
<feature type="binding site" evidence="6">
    <location>
        <begin position="16"/>
        <end position="18"/>
    </location>
    <ligand>
        <name>FMN</name>
        <dbReference type="ChEBI" id="CHEBI:58210"/>
    </ligand>
</feature>
<comment type="function">
    <text evidence="6">Quinone reductase that provides resistance to thiol-specific stress caused by electrophilic quinones.</text>
</comment>
<gene>
    <name evidence="6" type="primary">azoR</name>
    <name evidence="8" type="ORF">OV079_44650</name>
</gene>
<comment type="similarity">
    <text evidence="6">Belongs to the azoreductase type 1 family.</text>
</comment>
<reference evidence="8" key="1">
    <citation type="submission" date="2022-11" db="EMBL/GenBank/DDBJ databases">
        <title>Minimal conservation of predation-associated metabolite biosynthetic gene clusters underscores biosynthetic potential of Myxococcota including descriptions for ten novel species: Archangium lansinium sp. nov., Myxococcus landrumus sp. nov., Nannocystis bai.</title>
        <authorList>
            <person name="Ahearne A."/>
            <person name="Stevens C."/>
            <person name="Phillips K."/>
        </authorList>
    </citation>
    <scope>NUCLEOTIDE SEQUENCE</scope>
    <source>
        <strain evidence="8">Na p29</strain>
    </source>
</reference>
<dbReference type="Pfam" id="PF02525">
    <property type="entry name" value="Flavodoxin_2"/>
    <property type="match status" value="1"/>
</dbReference>
<keyword evidence="9" id="KW-1185">Reference proteome</keyword>
<evidence type="ECO:0000256" key="2">
    <source>
        <dbReference type="ARBA" id="ARBA00022643"/>
    </source>
</evidence>
<feature type="domain" description="Flavodoxin-like fold" evidence="7">
    <location>
        <begin position="4"/>
        <end position="198"/>
    </location>
</feature>
<accession>A0A9X3J181</accession>
<evidence type="ECO:0000256" key="1">
    <source>
        <dbReference type="ARBA" id="ARBA00022630"/>
    </source>
</evidence>
<keyword evidence="3 6" id="KW-0560">Oxidoreductase</keyword>
<comment type="caution">
    <text evidence="6">Lacks conserved residue(s) required for the propagation of feature annotation.</text>
</comment>
<dbReference type="EMBL" id="JAPNKE010000002">
    <property type="protein sequence ID" value="MCY1012507.1"/>
    <property type="molecule type" value="Genomic_DNA"/>
</dbReference>
<name>A0A9X3J181_9BACT</name>
<protein>
    <recommendedName>
        <fullName evidence="6">FMN dependent NADH:quinone oxidoreductase</fullName>
        <ecNumber evidence="6">1.6.5.-</ecNumber>
    </recommendedName>
    <alternativeName>
        <fullName evidence="6">Azo-dye reductase</fullName>
    </alternativeName>
    <alternativeName>
        <fullName evidence="6">FMN-dependent NADH-azo compound oxidoreductase</fullName>
    </alternativeName>
    <alternativeName>
        <fullName evidence="6">FMN-dependent NADH-azoreductase</fullName>
        <ecNumber evidence="6">1.7.1.17</ecNumber>
    </alternativeName>
</protein>
<comment type="catalytic activity">
    <reaction evidence="6">
        <text>2 a quinone + NADH + H(+) = 2 a 1,4-benzosemiquinone + NAD(+)</text>
        <dbReference type="Rhea" id="RHEA:65952"/>
        <dbReference type="ChEBI" id="CHEBI:15378"/>
        <dbReference type="ChEBI" id="CHEBI:57540"/>
        <dbReference type="ChEBI" id="CHEBI:57945"/>
        <dbReference type="ChEBI" id="CHEBI:132124"/>
        <dbReference type="ChEBI" id="CHEBI:134225"/>
    </reaction>
</comment>
<dbReference type="GO" id="GO:0016652">
    <property type="term" value="F:oxidoreductase activity, acting on NAD(P)H as acceptor"/>
    <property type="evidence" value="ECO:0007669"/>
    <property type="project" value="UniProtKB-UniRule"/>
</dbReference>
<dbReference type="Gene3D" id="3.40.50.360">
    <property type="match status" value="1"/>
</dbReference>
<evidence type="ECO:0000256" key="6">
    <source>
        <dbReference type="HAMAP-Rule" id="MF_01216"/>
    </source>
</evidence>
<dbReference type="InterPro" id="IPR003680">
    <property type="entry name" value="Flavodoxin_fold"/>
</dbReference>
<dbReference type="GO" id="GO:0009055">
    <property type="term" value="F:electron transfer activity"/>
    <property type="evidence" value="ECO:0007669"/>
    <property type="project" value="UniProtKB-UniRule"/>
</dbReference>
<evidence type="ECO:0000259" key="7">
    <source>
        <dbReference type="Pfam" id="PF02525"/>
    </source>
</evidence>
<feature type="binding site" evidence="6">
    <location>
        <begin position="140"/>
        <end position="143"/>
    </location>
    <ligand>
        <name>FMN</name>
        <dbReference type="ChEBI" id="CHEBI:58210"/>
    </ligand>
</feature>
<feature type="binding site" evidence="6">
    <location>
        <position position="10"/>
    </location>
    <ligand>
        <name>FMN</name>
        <dbReference type="ChEBI" id="CHEBI:58210"/>
    </ligand>
</feature>
<organism evidence="8 9">
    <name type="scientific">Nannocystis pusilla</name>
    <dbReference type="NCBI Taxonomy" id="889268"/>
    <lineage>
        <taxon>Bacteria</taxon>
        <taxon>Pseudomonadati</taxon>
        <taxon>Myxococcota</taxon>
        <taxon>Polyangia</taxon>
        <taxon>Nannocystales</taxon>
        <taxon>Nannocystaceae</taxon>
        <taxon>Nannocystis</taxon>
    </lineage>
</organism>
<dbReference type="InterPro" id="IPR029039">
    <property type="entry name" value="Flavoprotein-like_sf"/>
</dbReference>
<dbReference type="EC" id="1.6.5.-" evidence="6"/>
<evidence type="ECO:0000256" key="3">
    <source>
        <dbReference type="ARBA" id="ARBA00023002"/>
    </source>
</evidence>
<dbReference type="InterPro" id="IPR023048">
    <property type="entry name" value="NADH:quinone_OxRdtase_FMN_depd"/>
</dbReference>
<comment type="function">
    <text evidence="6">Also exhibits azoreductase activity. Catalyzes the reductive cleavage of the azo bond in aromatic azo compounds to the corresponding amines.</text>
</comment>
<dbReference type="PANTHER" id="PTHR43741:SF2">
    <property type="entry name" value="FMN-DEPENDENT NADH:QUINONE OXIDOREDUCTASE"/>
    <property type="match status" value="1"/>
</dbReference>
<sequence>MPAILAIDASPRGSASRSGQVGRMVVERLLRRSPDARLIVRPIGVEPLPHIDAAYAEAMETPEARRTAADRQALTRSEALIAELEATDRLVISTPMHNFTVPSTLKAWIDHVVRAHRSFALTPRGKQGLLADRPTYVIVSAGGLVSGDGPRQPDFVTPYLRHVLAVIGIHDVQFQVLEGLVRGPDAVQAAERSARAWLDRQLPEE</sequence>
<dbReference type="AlphaFoldDB" id="A0A9X3J181"/>
<dbReference type="GO" id="GO:0016655">
    <property type="term" value="F:oxidoreductase activity, acting on NAD(P)H, quinone or similar compound as acceptor"/>
    <property type="evidence" value="ECO:0007669"/>
    <property type="project" value="InterPro"/>
</dbReference>
<dbReference type="RefSeq" id="WP_267775953.1">
    <property type="nucleotide sequence ID" value="NZ_JAPNKE010000002.1"/>
</dbReference>
<comment type="caution">
    <text evidence="8">The sequence shown here is derived from an EMBL/GenBank/DDBJ whole genome shotgun (WGS) entry which is preliminary data.</text>
</comment>
<dbReference type="HAMAP" id="MF_01216">
    <property type="entry name" value="Azoreductase_type1"/>
    <property type="match status" value="1"/>
</dbReference>
<proteinExistence type="inferred from homology"/>
<keyword evidence="2 6" id="KW-0288">FMN</keyword>
<comment type="cofactor">
    <cofactor evidence="6">
        <name>FMN</name>
        <dbReference type="ChEBI" id="CHEBI:58210"/>
    </cofactor>
    <text evidence="6">Binds 1 FMN per subunit.</text>
</comment>
<evidence type="ECO:0000313" key="8">
    <source>
        <dbReference type="EMBL" id="MCY1012507.1"/>
    </source>
</evidence>
<dbReference type="PANTHER" id="PTHR43741">
    <property type="entry name" value="FMN-DEPENDENT NADH-AZOREDUCTASE 1"/>
    <property type="match status" value="1"/>
</dbReference>
<dbReference type="EC" id="1.7.1.17" evidence="6"/>